<gene>
    <name evidence="14" type="primary">murC</name>
    <name evidence="19" type="ORF">DCF17_16140</name>
</gene>
<comment type="pathway">
    <text evidence="2 14">Cell wall biogenesis; peptidoglycan biosynthesis.</text>
</comment>
<dbReference type="AlphaFoldDB" id="A0A2W4VWN0"/>
<dbReference type="GO" id="GO:0005737">
    <property type="term" value="C:cytoplasm"/>
    <property type="evidence" value="ECO:0007669"/>
    <property type="project" value="UniProtKB-SubCell"/>
</dbReference>
<dbReference type="GO" id="GO:0009252">
    <property type="term" value="P:peptidoglycan biosynthetic process"/>
    <property type="evidence" value="ECO:0007669"/>
    <property type="project" value="UniProtKB-UniRule"/>
</dbReference>
<dbReference type="GO" id="GO:0008763">
    <property type="term" value="F:UDP-N-acetylmuramate-L-alanine ligase activity"/>
    <property type="evidence" value="ECO:0007669"/>
    <property type="project" value="UniProtKB-UniRule"/>
</dbReference>
<evidence type="ECO:0000256" key="7">
    <source>
        <dbReference type="ARBA" id="ARBA00022741"/>
    </source>
</evidence>
<reference evidence="19 20" key="2">
    <citation type="submission" date="2018-06" db="EMBL/GenBank/DDBJ databases">
        <title>Metagenomic assembly of (sub)arctic Cyanobacteria and their associated microbiome from non-axenic cultures.</title>
        <authorList>
            <person name="Baurain D."/>
        </authorList>
    </citation>
    <scope>NUCLEOTIDE SEQUENCE [LARGE SCALE GENOMIC DNA]</scope>
    <source>
        <strain evidence="19">ULC041bin1</strain>
    </source>
</reference>
<evidence type="ECO:0000259" key="18">
    <source>
        <dbReference type="Pfam" id="PF08245"/>
    </source>
</evidence>
<dbReference type="PANTHER" id="PTHR43445:SF3">
    <property type="entry name" value="UDP-N-ACETYLMURAMATE--L-ALANINE LIGASE"/>
    <property type="match status" value="1"/>
</dbReference>
<keyword evidence="6 14" id="KW-0132">Cell division</keyword>
<protein>
    <recommendedName>
        <fullName evidence="3 14">UDP-N-acetylmuramate--L-alanine ligase</fullName>
        <ecNumber evidence="3 14">6.3.2.8</ecNumber>
    </recommendedName>
    <alternativeName>
        <fullName evidence="14">UDP-N-acetylmuramoyl-L-alanine synthetase</fullName>
    </alternativeName>
</protein>
<dbReference type="GO" id="GO:0051301">
    <property type="term" value="P:cell division"/>
    <property type="evidence" value="ECO:0007669"/>
    <property type="project" value="UniProtKB-KW"/>
</dbReference>
<evidence type="ECO:0000256" key="14">
    <source>
        <dbReference type="HAMAP-Rule" id="MF_00046"/>
    </source>
</evidence>
<keyword evidence="8 14" id="KW-0067">ATP-binding</keyword>
<keyword evidence="15" id="KW-0812">Transmembrane</keyword>
<feature type="domain" description="Mur ligase C-terminal" evidence="17">
    <location>
        <begin position="344"/>
        <end position="486"/>
    </location>
</feature>
<evidence type="ECO:0000256" key="4">
    <source>
        <dbReference type="ARBA" id="ARBA00022490"/>
    </source>
</evidence>
<keyword evidence="4 14" id="KW-0963">Cytoplasm</keyword>
<evidence type="ECO:0000313" key="19">
    <source>
        <dbReference type="EMBL" id="PZO37253.1"/>
    </source>
</evidence>
<sequence length="511" mass="54902">MPISVDFTGRPFHFIGIGGIGMSALAYILTKRNLPVSGSDLRLTHITRRLQEAGAHIFWQQEAANLSYFLNPHQPALATVPSRARSGLAVEPAIAAAIASDATPQVICSTAIDNRNPEYQAALELGCPILHRSDLLAALIREYSSIAVAGTHGKTTTSSMIGHLLMHANLDPTIVVGGEVSTWGGNARLGHGPYLVAEADESDGTLAKLSATIGVVTNIELDHTDHYRDLEQVVDTFQTFQRQCGLLVASADCEVVRASLTPDITYSLTPDTDAAYHVTDIKFGGEGTSALVWELGQPLGRLHLRVLGCHNLSNALAAVAVGRHLGVAFADIADGLEQFCGARRRFEHRGSYNGIQFFDDYAHHPSEIRATLSAARIKADQSLFADSRIGQEARRVVAVFQPHRFSRTAALLNDFTEAFGDADQVIMADIYSAGEQNTFGVSGRQLAEVVAGSHPRVVYGHTLDDIHAALANSLRPGDLVMFMGAGNLNQIIPQVMAHYAEAEAPSLQEAC</sequence>
<dbReference type="InterPro" id="IPR005758">
    <property type="entry name" value="UDP-N-AcMur_Ala_ligase_MurC"/>
</dbReference>
<evidence type="ECO:0000313" key="20">
    <source>
        <dbReference type="Proteomes" id="UP000249081"/>
    </source>
</evidence>
<dbReference type="Gene3D" id="3.90.190.20">
    <property type="entry name" value="Mur ligase, C-terminal domain"/>
    <property type="match status" value="1"/>
</dbReference>
<reference evidence="20" key="1">
    <citation type="submission" date="2018-04" db="EMBL/GenBank/DDBJ databases">
        <authorList>
            <person name="Cornet L."/>
        </authorList>
    </citation>
    <scope>NUCLEOTIDE SEQUENCE [LARGE SCALE GENOMIC DNA]</scope>
</reference>
<evidence type="ECO:0000256" key="11">
    <source>
        <dbReference type="ARBA" id="ARBA00023306"/>
    </source>
</evidence>
<evidence type="ECO:0000256" key="2">
    <source>
        <dbReference type="ARBA" id="ARBA00004752"/>
    </source>
</evidence>
<dbReference type="GO" id="GO:0008360">
    <property type="term" value="P:regulation of cell shape"/>
    <property type="evidence" value="ECO:0007669"/>
    <property type="project" value="UniProtKB-KW"/>
</dbReference>
<dbReference type="InterPro" id="IPR013221">
    <property type="entry name" value="Mur_ligase_cen"/>
</dbReference>
<keyword evidence="12 14" id="KW-0961">Cell wall biogenesis/degradation</keyword>
<dbReference type="HAMAP" id="MF_00046">
    <property type="entry name" value="MurC"/>
    <property type="match status" value="1"/>
</dbReference>
<comment type="similarity">
    <text evidence="14">Belongs to the MurCDEF family.</text>
</comment>
<dbReference type="SUPFAM" id="SSF53244">
    <property type="entry name" value="MurD-like peptide ligases, peptide-binding domain"/>
    <property type="match status" value="1"/>
</dbReference>
<dbReference type="PANTHER" id="PTHR43445">
    <property type="entry name" value="UDP-N-ACETYLMURAMATE--L-ALANINE LIGASE-RELATED"/>
    <property type="match status" value="1"/>
</dbReference>
<evidence type="ECO:0000256" key="15">
    <source>
        <dbReference type="SAM" id="Phobius"/>
    </source>
</evidence>
<organism evidence="19 20">
    <name type="scientific">Shackletoniella antarctica</name>
    <dbReference type="NCBI Taxonomy" id="268115"/>
    <lineage>
        <taxon>Bacteria</taxon>
        <taxon>Bacillati</taxon>
        <taxon>Cyanobacteriota</taxon>
        <taxon>Cyanophyceae</taxon>
        <taxon>Oculatellales</taxon>
        <taxon>Oculatellaceae</taxon>
        <taxon>Shackletoniella</taxon>
    </lineage>
</organism>
<accession>A0A2W4VWN0</accession>
<evidence type="ECO:0000256" key="13">
    <source>
        <dbReference type="ARBA" id="ARBA00047833"/>
    </source>
</evidence>
<evidence type="ECO:0000259" key="16">
    <source>
        <dbReference type="Pfam" id="PF01225"/>
    </source>
</evidence>
<dbReference type="EMBL" id="QBMN01000125">
    <property type="protein sequence ID" value="PZO37253.1"/>
    <property type="molecule type" value="Genomic_DNA"/>
</dbReference>
<comment type="function">
    <text evidence="14">Cell wall formation.</text>
</comment>
<dbReference type="InterPro" id="IPR050061">
    <property type="entry name" value="MurCDEF_pg_biosynth"/>
</dbReference>
<dbReference type="UniPathway" id="UPA00219"/>
<dbReference type="SUPFAM" id="SSF51984">
    <property type="entry name" value="MurCD N-terminal domain"/>
    <property type="match status" value="1"/>
</dbReference>
<feature type="domain" description="Mur ligase N-terminal catalytic" evidence="16">
    <location>
        <begin position="12"/>
        <end position="143"/>
    </location>
</feature>
<evidence type="ECO:0000256" key="5">
    <source>
        <dbReference type="ARBA" id="ARBA00022598"/>
    </source>
</evidence>
<evidence type="ECO:0000259" key="17">
    <source>
        <dbReference type="Pfam" id="PF02875"/>
    </source>
</evidence>
<dbReference type="EC" id="6.3.2.8" evidence="3 14"/>
<dbReference type="SUPFAM" id="SSF53623">
    <property type="entry name" value="MurD-like peptide ligases, catalytic domain"/>
    <property type="match status" value="1"/>
</dbReference>
<dbReference type="Gene3D" id="3.40.1190.10">
    <property type="entry name" value="Mur-like, catalytic domain"/>
    <property type="match status" value="1"/>
</dbReference>
<dbReference type="NCBIfam" id="TIGR01082">
    <property type="entry name" value="murC"/>
    <property type="match status" value="1"/>
</dbReference>
<evidence type="ECO:0000256" key="12">
    <source>
        <dbReference type="ARBA" id="ARBA00023316"/>
    </source>
</evidence>
<keyword evidence="15" id="KW-0472">Membrane</keyword>
<dbReference type="Gene3D" id="3.40.50.720">
    <property type="entry name" value="NAD(P)-binding Rossmann-like Domain"/>
    <property type="match status" value="1"/>
</dbReference>
<dbReference type="Pfam" id="PF02875">
    <property type="entry name" value="Mur_ligase_C"/>
    <property type="match status" value="1"/>
</dbReference>
<dbReference type="GO" id="GO:0071555">
    <property type="term" value="P:cell wall organization"/>
    <property type="evidence" value="ECO:0007669"/>
    <property type="project" value="UniProtKB-KW"/>
</dbReference>
<evidence type="ECO:0000256" key="1">
    <source>
        <dbReference type="ARBA" id="ARBA00004496"/>
    </source>
</evidence>
<keyword evidence="10 14" id="KW-0573">Peptidoglycan synthesis</keyword>
<dbReference type="InterPro" id="IPR004101">
    <property type="entry name" value="Mur_ligase_C"/>
</dbReference>
<proteinExistence type="inferred from homology"/>
<comment type="caution">
    <text evidence="19">The sequence shown here is derived from an EMBL/GenBank/DDBJ whole genome shotgun (WGS) entry which is preliminary data.</text>
</comment>
<comment type="subcellular location">
    <subcellularLocation>
        <location evidence="1 14">Cytoplasm</location>
    </subcellularLocation>
</comment>
<evidence type="ECO:0000256" key="9">
    <source>
        <dbReference type="ARBA" id="ARBA00022960"/>
    </source>
</evidence>
<feature type="binding site" evidence="14">
    <location>
        <begin position="150"/>
        <end position="156"/>
    </location>
    <ligand>
        <name>ATP</name>
        <dbReference type="ChEBI" id="CHEBI:30616"/>
    </ligand>
</feature>
<dbReference type="InterPro" id="IPR036565">
    <property type="entry name" value="Mur-like_cat_sf"/>
</dbReference>
<dbReference type="InterPro" id="IPR000713">
    <property type="entry name" value="Mur_ligase_N"/>
</dbReference>
<dbReference type="Pfam" id="PF08245">
    <property type="entry name" value="Mur_ligase_M"/>
    <property type="match status" value="1"/>
</dbReference>
<evidence type="ECO:0000256" key="10">
    <source>
        <dbReference type="ARBA" id="ARBA00022984"/>
    </source>
</evidence>
<name>A0A2W4VWN0_9CYAN</name>
<dbReference type="GO" id="GO:0005524">
    <property type="term" value="F:ATP binding"/>
    <property type="evidence" value="ECO:0007669"/>
    <property type="project" value="UniProtKB-UniRule"/>
</dbReference>
<evidence type="ECO:0000256" key="3">
    <source>
        <dbReference type="ARBA" id="ARBA00012211"/>
    </source>
</evidence>
<keyword evidence="11 14" id="KW-0131">Cell cycle</keyword>
<keyword evidence="15" id="KW-1133">Transmembrane helix</keyword>
<keyword evidence="5 14" id="KW-0436">Ligase</keyword>
<keyword evidence="9 14" id="KW-0133">Cell shape</keyword>
<feature type="transmembrane region" description="Helical" evidence="15">
    <location>
        <begin position="12"/>
        <end position="29"/>
    </location>
</feature>
<dbReference type="Pfam" id="PF01225">
    <property type="entry name" value="Mur_ligase"/>
    <property type="match status" value="1"/>
</dbReference>
<dbReference type="InterPro" id="IPR036615">
    <property type="entry name" value="Mur_ligase_C_dom_sf"/>
</dbReference>
<keyword evidence="7 14" id="KW-0547">Nucleotide-binding</keyword>
<feature type="domain" description="Mur ligase central" evidence="18">
    <location>
        <begin position="148"/>
        <end position="321"/>
    </location>
</feature>
<comment type="catalytic activity">
    <reaction evidence="13 14">
        <text>UDP-N-acetyl-alpha-D-muramate + L-alanine + ATP = UDP-N-acetyl-alpha-D-muramoyl-L-alanine + ADP + phosphate + H(+)</text>
        <dbReference type="Rhea" id="RHEA:23372"/>
        <dbReference type="ChEBI" id="CHEBI:15378"/>
        <dbReference type="ChEBI" id="CHEBI:30616"/>
        <dbReference type="ChEBI" id="CHEBI:43474"/>
        <dbReference type="ChEBI" id="CHEBI:57972"/>
        <dbReference type="ChEBI" id="CHEBI:70757"/>
        <dbReference type="ChEBI" id="CHEBI:83898"/>
        <dbReference type="ChEBI" id="CHEBI:456216"/>
        <dbReference type="EC" id="6.3.2.8"/>
    </reaction>
</comment>
<evidence type="ECO:0000256" key="6">
    <source>
        <dbReference type="ARBA" id="ARBA00022618"/>
    </source>
</evidence>
<evidence type="ECO:0000256" key="8">
    <source>
        <dbReference type="ARBA" id="ARBA00022840"/>
    </source>
</evidence>
<dbReference type="Proteomes" id="UP000249081">
    <property type="component" value="Unassembled WGS sequence"/>
</dbReference>